<dbReference type="Pfam" id="PF11103">
    <property type="entry name" value="DUF2887"/>
    <property type="match status" value="1"/>
</dbReference>
<reference evidence="1 2" key="1">
    <citation type="submission" date="2019-01" db="EMBL/GenBank/DDBJ databases">
        <title>Coherence of Microcystis species and biogeography revealed through population genomics.</title>
        <authorList>
            <person name="Perez-Carrascal O.M."/>
            <person name="Terrat Y."/>
            <person name="Giani A."/>
            <person name="Fortin N."/>
            <person name="Tromas N."/>
            <person name="Shapiro B.J."/>
        </authorList>
    </citation>
    <scope>NUCLEOTIDE SEQUENCE [LARGE SCALE GENOMIC DNA]</scope>
    <source>
        <strain evidence="1">Ma_MB_F_20061100_S20D</strain>
    </source>
</reference>
<accession>A0A552E8W6</accession>
<proteinExistence type="predicted"/>
<evidence type="ECO:0000313" key="2">
    <source>
        <dbReference type="Proteomes" id="UP000315113"/>
    </source>
</evidence>
<name>A0A552E8W6_MICAE</name>
<protein>
    <submittedName>
        <fullName evidence="1">DUF2887 domain-containing protein</fullName>
    </submittedName>
</protein>
<organism evidence="1 2">
    <name type="scientific">Microcystis aeruginosa Ma_MB_F_20061100_S20D</name>
    <dbReference type="NCBI Taxonomy" id="2486253"/>
    <lineage>
        <taxon>Bacteria</taxon>
        <taxon>Bacillati</taxon>
        <taxon>Cyanobacteriota</taxon>
        <taxon>Cyanophyceae</taxon>
        <taxon>Oscillatoriophycideae</taxon>
        <taxon>Chroococcales</taxon>
        <taxon>Microcystaceae</taxon>
        <taxon>Microcystis</taxon>
    </lineage>
</organism>
<feature type="non-terminal residue" evidence="1">
    <location>
        <position position="31"/>
    </location>
</feature>
<comment type="caution">
    <text evidence="1">The sequence shown here is derived from an EMBL/GenBank/DDBJ whole genome shotgun (WGS) entry which is preliminary data.</text>
</comment>
<gene>
    <name evidence="1" type="ORF">EWV78_22085</name>
</gene>
<sequence>MKTDSIFYRLFETFPESFFDLLNLPPETVNH</sequence>
<dbReference type="EMBL" id="SFBH01000161">
    <property type="protein sequence ID" value="TRU30904.1"/>
    <property type="molecule type" value="Genomic_DNA"/>
</dbReference>
<dbReference type="Proteomes" id="UP000315113">
    <property type="component" value="Unassembled WGS sequence"/>
</dbReference>
<dbReference type="InterPro" id="IPR022573">
    <property type="entry name" value="DUF2887"/>
</dbReference>
<evidence type="ECO:0000313" key="1">
    <source>
        <dbReference type="EMBL" id="TRU30904.1"/>
    </source>
</evidence>
<dbReference type="AlphaFoldDB" id="A0A552E8W6"/>